<dbReference type="InterPro" id="IPR046884">
    <property type="entry name" value="MnmA-like_central"/>
</dbReference>
<gene>
    <name evidence="9" type="primary">mnmA</name>
    <name evidence="12" type="ORF">CO185_02350</name>
</gene>
<keyword evidence="7" id="KW-1015">Disulfide bond</keyword>
<evidence type="ECO:0000256" key="7">
    <source>
        <dbReference type="ARBA" id="ARBA00023157"/>
    </source>
</evidence>
<dbReference type="InterPro" id="IPR046885">
    <property type="entry name" value="MnmA-like_C"/>
</dbReference>
<comment type="catalytic activity">
    <reaction evidence="8 9">
        <text>S-sulfanyl-L-cysteinyl-[protein] + uridine(34) in tRNA + AH2 + ATP = 2-thiouridine(34) in tRNA + L-cysteinyl-[protein] + A + AMP + diphosphate + H(+)</text>
        <dbReference type="Rhea" id="RHEA:47032"/>
        <dbReference type="Rhea" id="RHEA-COMP:10131"/>
        <dbReference type="Rhea" id="RHEA-COMP:11726"/>
        <dbReference type="Rhea" id="RHEA-COMP:11727"/>
        <dbReference type="Rhea" id="RHEA-COMP:11728"/>
        <dbReference type="ChEBI" id="CHEBI:13193"/>
        <dbReference type="ChEBI" id="CHEBI:15378"/>
        <dbReference type="ChEBI" id="CHEBI:17499"/>
        <dbReference type="ChEBI" id="CHEBI:29950"/>
        <dbReference type="ChEBI" id="CHEBI:30616"/>
        <dbReference type="ChEBI" id="CHEBI:33019"/>
        <dbReference type="ChEBI" id="CHEBI:61963"/>
        <dbReference type="ChEBI" id="CHEBI:65315"/>
        <dbReference type="ChEBI" id="CHEBI:87170"/>
        <dbReference type="ChEBI" id="CHEBI:456215"/>
        <dbReference type="EC" id="2.8.1.13"/>
    </reaction>
</comment>
<dbReference type="PANTHER" id="PTHR11933">
    <property type="entry name" value="TRNA 5-METHYLAMINOMETHYL-2-THIOURIDYLATE -METHYLTRANSFERASE"/>
    <property type="match status" value="1"/>
</dbReference>
<feature type="region of interest" description="Interaction with target base in tRNA" evidence="9">
    <location>
        <begin position="106"/>
        <end position="108"/>
    </location>
</feature>
<dbReference type="Pfam" id="PF20258">
    <property type="entry name" value="tRNA_Me_trans_C"/>
    <property type="match status" value="1"/>
</dbReference>
<keyword evidence="1 9" id="KW-0820">tRNA-binding</keyword>
<dbReference type="Proteomes" id="UP000230758">
    <property type="component" value="Unassembled WGS sequence"/>
</dbReference>
<feature type="binding site" evidence="9">
    <location>
        <begin position="22"/>
        <end position="29"/>
    </location>
    <ligand>
        <name>ATP</name>
        <dbReference type="ChEBI" id="CHEBI:30616"/>
    </ligand>
</feature>
<evidence type="ECO:0000256" key="3">
    <source>
        <dbReference type="ARBA" id="ARBA00022694"/>
    </source>
</evidence>
<dbReference type="InterPro" id="IPR023382">
    <property type="entry name" value="MnmA-like_central_sf"/>
</dbReference>
<dbReference type="Gene3D" id="2.40.30.10">
    <property type="entry name" value="Translation factors"/>
    <property type="match status" value="1"/>
</dbReference>
<evidence type="ECO:0000256" key="6">
    <source>
        <dbReference type="ARBA" id="ARBA00022884"/>
    </source>
</evidence>
<keyword evidence="9" id="KW-0963">Cytoplasm</keyword>
<dbReference type="NCBIfam" id="TIGR00420">
    <property type="entry name" value="trmU"/>
    <property type="match status" value="1"/>
</dbReference>
<dbReference type="Gene3D" id="3.40.50.620">
    <property type="entry name" value="HUPs"/>
    <property type="match status" value="1"/>
</dbReference>
<proteinExistence type="inferred from homology"/>
<comment type="subcellular location">
    <subcellularLocation>
        <location evidence="9">Cytoplasm</location>
    </subcellularLocation>
</comment>
<evidence type="ECO:0000259" key="11">
    <source>
        <dbReference type="Pfam" id="PF20259"/>
    </source>
</evidence>
<sequence>METKSKQPHTSSLRGRQKVFVGLSGGVDSAVSAALLKEQGFDVTGVFIKVWQPDFLPCSWREERRDAMKVAIALDIPFLFFDFGEEYKKGVVDMMLAEYKLGRTPNPDILCNREVKFGAFWKKAREMGADYIATGHYAQIEGDFLKEGKDKEKDQSYFLWTIAPNDLPHILFPVGHLEKREVRQLAQKYGLPVSEKKDSQGICFIGDISMEEFLSHFIPTKHGEVLNTKGEAVGSHKGALFYTIGERHGFNISKKKSEDGASYVVSKDMDANTITVSSSEPEILSLSPTKVVLKNVNWIKEPEASSNLSARIRYRGEKIPITLSKNLDGRIMVEFKNPERGLSLGQSLVFYSNDPAYDGASTCFGGGVMDEVL</sequence>
<dbReference type="NCBIfam" id="NF001138">
    <property type="entry name" value="PRK00143.1"/>
    <property type="match status" value="1"/>
</dbReference>
<feature type="active site" description="Nucleophile" evidence="9">
    <location>
        <position position="111"/>
    </location>
</feature>
<evidence type="ECO:0000313" key="12">
    <source>
        <dbReference type="EMBL" id="PJA32592.1"/>
    </source>
</evidence>
<comment type="function">
    <text evidence="9">Catalyzes the 2-thiolation of uridine at the wobble position (U34) of tRNA, leading to the formation of s(2)U34.</text>
</comment>
<evidence type="ECO:0000256" key="4">
    <source>
        <dbReference type="ARBA" id="ARBA00022741"/>
    </source>
</evidence>
<dbReference type="GO" id="GO:0103016">
    <property type="term" value="F:tRNA-uridine 2-sulfurtransferase activity"/>
    <property type="evidence" value="ECO:0007669"/>
    <property type="project" value="UniProtKB-EC"/>
</dbReference>
<dbReference type="EC" id="2.8.1.13" evidence="9"/>
<feature type="site" description="Interaction with tRNA" evidence="9">
    <location>
        <position position="136"/>
    </location>
</feature>
<reference evidence="13" key="1">
    <citation type="submission" date="2017-09" db="EMBL/GenBank/DDBJ databases">
        <title>Depth-based differentiation of microbial function through sediment-hosted aquifers and enrichment of novel symbionts in the deep terrestrial subsurface.</title>
        <authorList>
            <person name="Probst A.J."/>
            <person name="Ladd B."/>
            <person name="Jarett J.K."/>
            <person name="Geller-Mcgrath D.E."/>
            <person name="Sieber C.M.K."/>
            <person name="Emerson J.B."/>
            <person name="Anantharaman K."/>
            <person name="Thomas B.C."/>
            <person name="Malmstrom R."/>
            <person name="Stieglmeier M."/>
            <person name="Klingl A."/>
            <person name="Woyke T."/>
            <person name="Ryan C.M."/>
            <person name="Banfield J.F."/>
        </authorList>
    </citation>
    <scope>NUCLEOTIDE SEQUENCE [LARGE SCALE GENOMIC DNA]</scope>
</reference>
<dbReference type="Gene3D" id="2.30.30.280">
    <property type="entry name" value="Adenine nucleotide alpha hydrolases-like domains"/>
    <property type="match status" value="1"/>
</dbReference>
<dbReference type="GO" id="GO:0005524">
    <property type="term" value="F:ATP binding"/>
    <property type="evidence" value="ECO:0007669"/>
    <property type="project" value="UniProtKB-KW"/>
</dbReference>
<evidence type="ECO:0000259" key="10">
    <source>
        <dbReference type="Pfam" id="PF20258"/>
    </source>
</evidence>
<feature type="region of interest" description="Interaction with tRNA" evidence="9">
    <location>
        <begin position="313"/>
        <end position="314"/>
    </location>
</feature>
<feature type="domain" description="tRNA-specific 2-thiouridylase MnmA-like central" evidence="11">
    <location>
        <begin position="211"/>
        <end position="277"/>
    </location>
</feature>
<dbReference type="InterPro" id="IPR004506">
    <property type="entry name" value="MnmA-like"/>
</dbReference>
<evidence type="ECO:0000256" key="5">
    <source>
        <dbReference type="ARBA" id="ARBA00022840"/>
    </source>
</evidence>
<dbReference type="AlphaFoldDB" id="A0A2M7WRF4"/>
<evidence type="ECO:0000256" key="8">
    <source>
        <dbReference type="ARBA" id="ARBA00051542"/>
    </source>
</evidence>
<evidence type="ECO:0000313" key="13">
    <source>
        <dbReference type="Proteomes" id="UP000230758"/>
    </source>
</evidence>
<dbReference type="Pfam" id="PF20259">
    <property type="entry name" value="tRNA_Me_trans_M"/>
    <property type="match status" value="1"/>
</dbReference>
<dbReference type="Pfam" id="PF03054">
    <property type="entry name" value="tRNA_Me_trans"/>
    <property type="match status" value="1"/>
</dbReference>
<organism evidence="12 13">
    <name type="scientific">Candidatus Zambryskibacteria bacterium CG_4_9_14_3_um_filter_42_15</name>
    <dbReference type="NCBI Taxonomy" id="1975112"/>
    <lineage>
        <taxon>Bacteria</taxon>
        <taxon>Candidatus Zambryskiibacteriota</taxon>
    </lineage>
</organism>
<keyword evidence="5 9" id="KW-0067">ATP-binding</keyword>
<dbReference type="GO" id="GO:0002143">
    <property type="term" value="P:tRNA wobble position uridine thiolation"/>
    <property type="evidence" value="ECO:0007669"/>
    <property type="project" value="TreeGrafter"/>
</dbReference>
<dbReference type="EMBL" id="PFXF01000026">
    <property type="protein sequence ID" value="PJA32592.1"/>
    <property type="molecule type" value="Genomic_DNA"/>
</dbReference>
<feature type="binding site" evidence="9">
    <location>
        <position position="48"/>
    </location>
    <ligand>
        <name>ATP</name>
        <dbReference type="ChEBI" id="CHEBI:30616"/>
    </ligand>
</feature>
<keyword evidence="4 9" id="KW-0547">Nucleotide-binding</keyword>
<feature type="site" description="Interaction with tRNA" evidence="9">
    <location>
        <position position="346"/>
    </location>
</feature>
<dbReference type="HAMAP" id="MF_00144">
    <property type="entry name" value="tRNA_thiouridyl_MnmA"/>
    <property type="match status" value="1"/>
</dbReference>
<feature type="region of interest" description="Interaction with tRNA" evidence="9">
    <location>
        <begin position="153"/>
        <end position="155"/>
    </location>
</feature>
<keyword evidence="2 9" id="KW-0808">Transferase</keyword>
<name>A0A2M7WRF4_9BACT</name>
<feature type="binding site" evidence="9">
    <location>
        <position position="135"/>
    </location>
    <ligand>
        <name>ATP</name>
        <dbReference type="ChEBI" id="CHEBI:30616"/>
    </ligand>
</feature>
<dbReference type="PANTHER" id="PTHR11933:SF5">
    <property type="entry name" value="MITOCHONDRIAL TRNA-SPECIFIC 2-THIOURIDYLASE 1"/>
    <property type="match status" value="1"/>
</dbReference>
<comment type="similarity">
    <text evidence="9">Belongs to the MnmA/TRMU family.</text>
</comment>
<dbReference type="SUPFAM" id="SSF52402">
    <property type="entry name" value="Adenine nucleotide alpha hydrolases-like"/>
    <property type="match status" value="1"/>
</dbReference>
<dbReference type="InterPro" id="IPR014729">
    <property type="entry name" value="Rossmann-like_a/b/a_fold"/>
</dbReference>
<keyword evidence="3 9" id="KW-0819">tRNA processing</keyword>
<dbReference type="GO" id="GO:0000049">
    <property type="term" value="F:tRNA binding"/>
    <property type="evidence" value="ECO:0007669"/>
    <property type="project" value="UniProtKB-KW"/>
</dbReference>
<evidence type="ECO:0000256" key="9">
    <source>
        <dbReference type="HAMAP-Rule" id="MF_00144"/>
    </source>
</evidence>
<keyword evidence="6 9" id="KW-0694">RNA-binding</keyword>
<comment type="caution">
    <text evidence="12">The sequence shown here is derived from an EMBL/GenBank/DDBJ whole genome shotgun (WGS) entry which is preliminary data.</text>
</comment>
<feature type="domain" description="tRNA-specific 2-thiouridylase MnmA-like C-terminal" evidence="10">
    <location>
        <begin position="290"/>
        <end position="368"/>
    </location>
</feature>
<evidence type="ECO:0000256" key="1">
    <source>
        <dbReference type="ARBA" id="ARBA00022555"/>
    </source>
</evidence>
<dbReference type="GO" id="GO:0005737">
    <property type="term" value="C:cytoplasm"/>
    <property type="evidence" value="ECO:0007669"/>
    <property type="project" value="UniProtKB-SubCell"/>
</dbReference>
<protein>
    <recommendedName>
        <fullName evidence="9">tRNA-specific 2-thiouridylase MnmA</fullName>
        <ecNumber evidence="9">2.8.1.13</ecNumber>
    </recommendedName>
</protein>
<feature type="active site" description="Cysteine persulfide intermediate" evidence="9">
    <location>
        <position position="203"/>
    </location>
</feature>
<comment type="caution">
    <text evidence="9">Lacks conserved residue(s) required for the propagation of feature annotation.</text>
</comment>
<evidence type="ECO:0000256" key="2">
    <source>
        <dbReference type="ARBA" id="ARBA00022679"/>
    </source>
</evidence>
<dbReference type="CDD" id="cd01998">
    <property type="entry name" value="MnmA_TRMU-like"/>
    <property type="match status" value="1"/>
</dbReference>
<accession>A0A2M7WRF4</accession>